<dbReference type="SUPFAM" id="SSF50969">
    <property type="entry name" value="YVTN repeat-like/Quinoprotein amine dehydrogenase"/>
    <property type="match status" value="1"/>
</dbReference>
<sequence length="1219" mass="132247">MTPSSRTRSFRRGLLPPGLFLTSAVLLLLGSMAGCARSEAPPPPTEARIEGHWLQPLPRGSRMVSCGHGPHVWLWMPERSGLWLVDADGRELVSEVFSDKDARFRERDVRVVDVVPTADPERAWVHVRVSSLVGDLSEVYVVDHQGRVQQLLDPAQQELELVPSEGHERLWITFGVNKQLRVFDTAGAEVGRVDPSALSGVTVRKVQPVGDGQQGWLVLDQSLYQVDLRTRTLSNAQARPGLVRARDVSSLVPTARSQRAWVLAEQPGASGSQLLLVGKEGAKSTSSPLPGAVQRLFPHKGGNFFWMVFAPSPGSSGPSLKLVGVDDGKVVGPGVEMEGTPSLVNAPDGHVWVSDEKRVYVLGDGGAELARSEEGLGGARLLPLSAQQAWAVTRDGVVRLLAVKDGAILVSALRSTGLRAPLPKAWDAHGGWLLSDEETRLHRLVLGPEGLDSAQVLEGMGIGDVLPIPGSDRFWIAGLPRGYVYGPASEVRRVAVGFAGGARLERDAGGRVQVVGRLEAGSPLESLELDWPGLAQAMGAGRSLELELRAEDGSDALVGHGLRPLADPAGLLFQWKASPGGAESLYRAVVAHQVENGTRLTATFEHVPFGVPLLERVWVRTTLACLAVTLLLFLPMLLLRPSAAPRRWLPLVGYVASLVGAGGGELLGLLGGLRIHLPSVVAVVCAELVLCAGLGLLSPAVFRRLVFTHPFSWAAAPLLRWPAFRRRFFAAHVRQVRRRVDVASAQANGEVFVELSSHVVEYAGPGVKPSPSERTAEELCLLLTRERAHLLIQCAGGRGKSALLRQIVRLSLERFGKEPSSPLPVFIDPAAEDLETAAKEALQDLGLPEALRDALLESGDFFLVLDGLTESKLEPEALRRYLEREMGLHAPVLLSARPNEAYRTAMSHALRWMGVEPKRLDEAGLARFQEAYPGPDGKPSPLSESSKRICRGRAADGTYVPILVRLALRFGGSDVDSVINLYRAVFAGLLKKDPDDAATSELLTFAEALCLGSYWEHRSRLIVFRDSPDEFKLRMLLDAGLLVSADARPGPVPTHVRFFHDSMQSYLTARALFARNASQANWDCLWRAAGEPGFAREQSDLVTEAGSELFQMCSYVFGYDARLKAELVRHLELCAEANDERLNKEGILAAVPEALRSELRKSGRVLSPGLLLNEASRVCREHADGEALFLLYARIAPLAWPWTPESSSDSESRKDADAA</sequence>
<evidence type="ECO:0000256" key="1">
    <source>
        <dbReference type="SAM" id="Phobius"/>
    </source>
</evidence>
<protein>
    <recommendedName>
        <fullName evidence="4">NACHT domain-containing protein</fullName>
    </recommendedName>
</protein>
<accession>A0ABY9WI41</accession>
<dbReference type="RefSeq" id="WP_395813881.1">
    <property type="nucleotide sequence ID" value="NZ_CP043494.1"/>
</dbReference>
<feature type="transmembrane region" description="Helical" evidence="1">
    <location>
        <begin position="651"/>
        <end position="673"/>
    </location>
</feature>
<evidence type="ECO:0008006" key="4">
    <source>
        <dbReference type="Google" id="ProtNLM"/>
    </source>
</evidence>
<gene>
    <name evidence="2" type="ORF">F0U60_03415</name>
</gene>
<proteinExistence type="predicted"/>
<dbReference type="InterPro" id="IPR027417">
    <property type="entry name" value="P-loop_NTPase"/>
</dbReference>
<organism evidence="2 3">
    <name type="scientific">Archangium minus</name>
    <dbReference type="NCBI Taxonomy" id="83450"/>
    <lineage>
        <taxon>Bacteria</taxon>
        <taxon>Pseudomonadati</taxon>
        <taxon>Myxococcota</taxon>
        <taxon>Myxococcia</taxon>
        <taxon>Myxococcales</taxon>
        <taxon>Cystobacterineae</taxon>
        <taxon>Archangiaceae</taxon>
        <taxon>Archangium</taxon>
    </lineage>
</organism>
<feature type="transmembrane region" description="Helical" evidence="1">
    <location>
        <begin position="617"/>
        <end position="639"/>
    </location>
</feature>
<dbReference type="Proteomes" id="UP001611383">
    <property type="component" value="Chromosome"/>
</dbReference>
<dbReference type="Gene3D" id="3.40.50.300">
    <property type="entry name" value="P-loop containing nucleotide triphosphate hydrolases"/>
    <property type="match status" value="1"/>
</dbReference>
<reference evidence="2 3" key="1">
    <citation type="submission" date="2019-08" db="EMBL/GenBank/DDBJ databases">
        <title>Archangium and Cystobacter genomes.</title>
        <authorList>
            <person name="Chen I.-C.K."/>
            <person name="Wielgoss S."/>
        </authorList>
    </citation>
    <scope>NUCLEOTIDE SEQUENCE [LARGE SCALE GENOMIC DNA]</scope>
    <source>
        <strain evidence="2 3">Cbm 6</strain>
    </source>
</reference>
<name>A0ABY9WI41_9BACT</name>
<feature type="transmembrane region" description="Helical" evidence="1">
    <location>
        <begin position="679"/>
        <end position="702"/>
    </location>
</feature>
<keyword evidence="1" id="KW-1133">Transmembrane helix</keyword>
<keyword evidence="1" id="KW-0812">Transmembrane</keyword>
<keyword evidence="3" id="KW-1185">Reference proteome</keyword>
<evidence type="ECO:0000313" key="3">
    <source>
        <dbReference type="Proteomes" id="UP001611383"/>
    </source>
</evidence>
<dbReference type="EMBL" id="CP043494">
    <property type="protein sequence ID" value="WNG43250.1"/>
    <property type="molecule type" value="Genomic_DNA"/>
</dbReference>
<dbReference type="InterPro" id="IPR011044">
    <property type="entry name" value="Quino_amine_DH_bsu"/>
</dbReference>
<keyword evidence="1" id="KW-0472">Membrane</keyword>
<dbReference type="PROSITE" id="PS51257">
    <property type="entry name" value="PROKAR_LIPOPROTEIN"/>
    <property type="match status" value="1"/>
</dbReference>
<evidence type="ECO:0000313" key="2">
    <source>
        <dbReference type="EMBL" id="WNG43250.1"/>
    </source>
</evidence>